<dbReference type="Gene3D" id="3.80.10.10">
    <property type="entry name" value="Ribonuclease Inhibitor"/>
    <property type="match status" value="1"/>
</dbReference>
<evidence type="ECO:0000256" key="4">
    <source>
        <dbReference type="ARBA" id="ARBA00023180"/>
    </source>
</evidence>
<keyword evidence="3" id="KW-0677">Repeat</keyword>
<protein>
    <submittedName>
        <fullName evidence="7">Leucine-rich repeat-containing G-protein coupled receptor 6</fullName>
    </submittedName>
</protein>
<dbReference type="OrthoDB" id="1883493at2759"/>
<dbReference type="SUPFAM" id="SSF52058">
    <property type="entry name" value="L domain-like"/>
    <property type="match status" value="1"/>
</dbReference>
<evidence type="ECO:0000256" key="3">
    <source>
        <dbReference type="ARBA" id="ARBA00022737"/>
    </source>
</evidence>
<evidence type="ECO:0000256" key="1">
    <source>
        <dbReference type="ARBA" id="ARBA00022614"/>
    </source>
</evidence>
<keyword evidence="4" id="KW-0325">Glycoprotein</keyword>
<evidence type="ECO:0000313" key="6">
    <source>
        <dbReference type="Proteomes" id="UP000515208"/>
    </source>
</evidence>
<dbReference type="GeneID" id="104981868"/>
<dbReference type="Pfam" id="PF13855">
    <property type="entry name" value="LRR_8"/>
    <property type="match status" value="3"/>
</dbReference>
<organism evidence="6 7">
    <name type="scientific">Bison bison bison</name>
    <name type="common">North American plains bison</name>
    <dbReference type="NCBI Taxonomy" id="43346"/>
    <lineage>
        <taxon>Eukaryota</taxon>
        <taxon>Metazoa</taxon>
        <taxon>Chordata</taxon>
        <taxon>Craniata</taxon>
        <taxon>Vertebrata</taxon>
        <taxon>Euteleostomi</taxon>
        <taxon>Mammalia</taxon>
        <taxon>Eutheria</taxon>
        <taxon>Laurasiatheria</taxon>
        <taxon>Artiodactyla</taxon>
        <taxon>Ruminantia</taxon>
        <taxon>Pecora</taxon>
        <taxon>Bovidae</taxon>
        <taxon>Bovinae</taxon>
        <taxon>Bison</taxon>
    </lineage>
</organism>
<evidence type="ECO:0000256" key="2">
    <source>
        <dbReference type="ARBA" id="ARBA00022729"/>
    </source>
</evidence>
<reference evidence="7" key="1">
    <citation type="submission" date="2025-08" db="UniProtKB">
        <authorList>
            <consortium name="RefSeq"/>
        </authorList>
    </citation>
    <scope>IDENTIFICATION</scope>
    <source>
        <tissue evidence="7">Blood</tissue>
    </source>
</reference>
<dbReference type="SMART" id="SM00369">
    <property type="entry name" value="LRR_TYP"/>
    <property type="match status" value="11"/>
</dbReference>
<dbReference type="InterPro" id="IPR001611">
    <property type="entry name" value="Leu-rich_rpt"/>
</dbReference>
<dbReference type="PANTHER" id="PTHR24366:SF171">
    <property type="entry name" value="LEUCINE RICH REPEAT NEURONAL 4"/>
    <property type="match status" value="1"/>
</dbReference>
<name>A0A6P3GRX2_BISBB</name>
<dbReference type="InterPro" id="IPR032675">
    <property type="entry name" value="LRR_dom_sf"/>
</dbReference>
<feature type="compositionally biased region" description="Basic and acidic residues" evidence="5">
    <location>
        <begin position="637"/>
        <end position="646"/>
    </location>
</feature>
<dbReference type="PANTHER" id="PTHR24366">
    <property type="entry name" value="IG(IMMUNOGLOBULIN) AND LRR(LEUCINE RICH REPEAT) DOMAINS"/>
    <property type="match status" value="1"/>
</dbReference>
<dbReference type="InterPro" id="IPR003591">
    <property type="entry name" value="Leu-rich_rpt_typical-subtyp"/>
</dbReference>
<evidence type="ECO:0000313" key="7">
    <source>
        <dbReference type="RefSeq" id="XP_010829422.1"/>
    </source>
</evidence>
<dbReference type="Gene3D" id="1.20.1070.10">
    <property type="entry name" value="Rhodopsin 7-helix transmembrane proteins"/>
    <property type="match status" value="1"/>
</dbReference>
<keyword evidence="2" id="KW-0732">Signal</keyword>
<dbReference type="KEGG" id="bbis:104981868"/>
<dbReference type="Proteomes" id="UP000515208">
    <property type="component" value="Unplaced"/>
</dbReference>
<evidence type="ECO:0000256" key="5">
    <source>
        <dbReference type="SAM" id="MobiDB-lite"/>
    </source>
</evidence>
<dbReference type="AlphaFoldDB" id="A0A6P3GRX2"/>
<dbReference type="RefSeq" id="XP_010829422.1">
    <property type="nucleotide sequence ID" value="XM_010831120.1"/>
</dbReference>
<dbReference type="PROSITE" id="PS51450">
    <property type="entry name" value="LRR"/>
    <property type="match status" value="3"/>
</dbReference>
<dbReference type="FunFam" id="3.80.10.10:FF:000770">
    <property type="entry name" value="Uncharacterized protein"/>
    <property type="match status" value="1"/>
</dbReference>
<dbReference type="SUPFAM" id="SSF81321">
    <property type="entry name" value="Family A G protein-coupled receptor-like"/>
    <property type="match status" value="1"/>
</dbReference>
<keyword evidence="1" id="KW-0433">Leucine-rich repeat</keyword>
<sequence length="689" mass="74616">MPRPCEVQPQPVSLPTRVTVPPDWALRESHTVGSAASACGARPDAMQALHELEGAERLGVGGKQTPRRPVLTVLCRVCLLLSRRDLSMNSLTELWPGVFHHLRFLEELRLSGNRLAHIPGQAFSGLSSLKILMLQNNRLGGIPAEALWELPGLQSLRLDANLISLVPDRSFEGLTSLRHLWLDDNALTEIPVRALSHLRALQAVTLALNRIGRVPDYAFWNLSSLVVLHLHNNRIRHLGAHSFEGLQNLETLNSVDMSLNELREIPSCLAAGGRPGVSLMPVLSPRGFHNNNIRAIPEKAFLGNPLLQTILPGLHTLSLNGATDIQEFPDLRGTTSLESLTLTRAGLQRLPPGMCQQLPRLRVLGLQHNRIWEVRADTFRELTFLRSLDLSWNAIQSIHPEAFSTLRSLVKLTLEVPYAYQCCAYSGCPGFFTASGLRGPQHPPPDAQDPPRRTLADRAESRYDLDPEELQLEMEEPRPQPAVQCSPAPALACIRLSCGLPAAGLGASWDCTAVRHVAWLTFADGLLYCPVAFLSLASALGLLPVTPEAVKAVLLLVLPLPACLNPLLYLLFSPHSREDLRRLRPCSGGPREPSSCDSTQALVAFPDVELTAEASETHGLPSGALVPRQQPGGLKLEGGHVAEPEGTRFGQQPPSRDGGRAQGTPEASPAGQGRASGGGFQSSGLASGV</sequence>
<keyword evidence="6" id="KW-1185">Reference proteome</keyword>
<dbReference type="CTD" id="59352"/>
<gene>
    <name evidence="7" type="primary">LGR6</name>
</gene>
<keyword evidence="7" id="KW-0675">Receptor</keyword>
<accession>A0A6P3GRX2</accession>
<feature type="region of interest" description="Disordered" evidence="5">
    <location>
        <begin position="617"/>
        <end position="689"/>
    </location>
</feature>
<proteinExistence type="predicted"/>